<organism evidence="1 2">
    <name type="scientific">Candidatus Enterocloster excrementigallinarum</name>
    <dbReference type="NCBI Taxonomy" id="2838558"/>
    <lineage>
        <taxon>Bacteria</taxon>
        <taxon>Bacillati</taxon>
        <taxon>Bacillota</taxon>
        <taxon>Clostridia</taxon>
        <taxon>Lachnospirales</taxon>
        <taxon>Lachnospiraceae</taxon>
        <taxon>Enterocloster</taxon>
    </lineage>
</organism>
<dbReference type="EMBL" id="DWWB01000069">
    <property type="protein sequence ID" value="HJC67429.1"/>
    <property type="molecule type" value="Genomic_DNA"/>
</dbReference>
<sequence length="68" mass="7981">MTGYQIEYQKQTSFFFREVPGDNYTEKRRALVSREIFAKMLNAHNYVVYTARLTEMAPDLGIEVITDI</sequence>
<name>A0A9D2PW08_9FIRM</name>
<evidence type="ECO:0000313" key="2">
    <source>
        <dbReference type="Proteomes" id="UP000823863"/>
    </source>
</evidence>
<comment type="caution">
    <text evidence="1">The sequence shown here is derived from an EMBL/GenBank/DDBJ whole genome shotgun (WGS) entry which is preliminary data.</text>
</comment>
<gene>
    <name evidence="1" type="ORF">H9931_12085</name>
</gene>
<dbReference type="Proteomes" id="UP000823863">
    <property type="component" value="Unassembled WGS sequence"/>
</dbReference>
<reference evidence="1" key="1">
    <citation type="journal article" date="2021" name="PeerJ">
        <title>Extensive microbial diversity within the chicken gut microbiome revealed by metagenomics and culture.</title>
        <authorList>
            <person name="Gilroy R."/>
            <person name="Ravi A."/>
            <person name="Getino M."/>
            <person name="Pursley I."/>
            <person name="Horton D.L."/>
            <person name="Alikhan N.F."/>
            <person name="Baker D."/>
            <person name="Gharbi K."/>
            <person name="Hall N."/>
            <person name="Watson M."/>
            <person name="Adriaenssens E.M."/>
            <person name="Foster-Nyarko E."/>
            <person name="Jarju S."/>
            <person name="Secka A."/>
            <person name="Antonio M."/>
            <person name="Oren A."/>
            <person name="Chaudhuri R.R."/>
            <person name="La Ragione R."/>
            <person name="Hildebrand F."/>
            <person name="Pallen M.J."/>
        </authorList>
    </citation>
    <scope>NUCLEOTIDE SEQUENCE</scope>
    <source>
        <strain evidence="1">CHK198-12963</strain>
    </source>
</reference>
<evidence type="ECO:0000313" key="1">
    <source>
        <dbReference type="EMBL" id="HJC67429.1"/>
    </source>
</evidence>
<dbReference type="AlphaFoldDB" id="A0A9D2PW08"/>
<accession>A0A9D2PW08</accession>
<proteinExistence type="predicted"/>
<protein>
    <submittedName>
        <fullName evidence="1">Uncharacterized protein</fullName>
    </submittedName>
</protein>
<reference evidence="1" key="2">
    <citation type="submission" date="2021-04" db="EMBL/GenBank/DDBJ databases">
        <authorList>
            <person name="Gilroy R."/>
        </authorList>
    </citation>
    <scope>NUCLEOTIDE SEQUENCE</scope>
    <source>
        <strain evidence="1">CHK198-12963</strain>
    </source>
</reference>